<name>A0A8S0TR56_OLEEU</name>
<evidence type="ECO:0000313" key="3">
    <source>
        <dbReference type="Proteomes" id="UP000594638"/>
    </source>
</evidence>
<sequence length="509" mass="55984">MAERNASDGYRKLRSVFGDVTNQLGKRRSSEKETCEIKRNNFNDQDKVKQPRGLPRPCTEINSLKGNVISSISKVPNENKDTDGLDFCEDSAVLKSIVVVEDVKNRSESENCKKMKNVKIGSSKSLYENKDPKIVDLSSEDSGSKIVIQGDVVDNDIADRCNATNSFKDSAISGMGKMLRENTVYPILVELGAGRAFNQIEIEADVCDGIDSSKECVITGIPNTDHKKKCSSLIDTGTGRVAEVIVSNSGDGAMRNSKISSKNGNLNLLDLDKGKGLHGLNAEDINEFVDSFVTKISVPNSETGGDSVLDGKNCNDDEAKVSNEGTQSETDRQTYGDDDNVDSYVLSQSGSIDCNILPESQESRVFGLERCSELKRGNECANMSGEIDLIKACSCSFCTKAAYIWLDLHYQDTKARISAIKKSQKEASILAARSSRSKATEKHGLGNSSRVSKLESDLMHQWRHLFQHMVDTCEHESNQLETNLLPLVELREQCRTDLEHINASSSEKH</sequence>
<evidence type="ECO:0008006" key="4">
    <source>
        <dbReference type="Google" id="ProtNLM"/>
    </source>
</evidence>
<accession>A0A8S0TR56</accession>
<reference evidence="2 3" key="1">
    <citation type="submission" date="2019-12" db="EMBL/GenBank/DDBJ databases">
        <authorList>
            <person name="Alioto T."/>
            <person name="Alioto T."/>
            <person name="Gomez Garrido J."/>
        </authorList>
    </citation>
    <scope>NUCLEOTIDE SEQUENCE [LARGE SCALE GENOMIC DNA]</scope>
</reference>
<dbReference type="EMBL" id="CACTIH010007297">
    <property type="protein sequence ID" value="CAA3008404.1"/>
    <property type="molecule type" value="Genomic_DNA"/>
</dbReference>
<feature type="region of interest" description="Disordered" evidence="1">
    <location>
        <begin position="432"/>
        <end position="451"/>
    </location>
</feature>
<feature type="region of interest" description="Disordered" evidence="1">
    <location>
        <begin position="303"/>
        <end position="338"/>
    </location>
</feature>
<keyword evidence="3" id="KW-1185">Reference proteome</keyword>
<dbReference type="PANTHER" id="PTHR33924">
    <property type="entry name" value="CATION-TRANSPORTING ATPASE"/>
    <property type="match status" value="1"/>
</dbReference>
<dbReference type="Gramene" id="OE9A028003T3">
    <property type="protein sequence ID" value="OE9A028003C3"/>
    <property type="gene ID" value="OE9A028003"/>
</dbReference>
<feature type="compositionally biased region" description="Basic and acidic residues" evidence="1">
    <location>
        <begin position="28"/>
        <end position="49"/>
    </location>
</feature>
<organism evidence="2 3">
    <name type="scientific">Olea europaea subsp. europaea</name>
    <dbReference type="NCBI Taxonomy" id="158383"/>
    <lineage>
        <taxon>Eukaryota</taxon>
        <taxon>Viridiplantae</taxon>
        <taxon>Streptophyta</taxon>
        <taxon>Embryophyta</taxon>
        <taxon>Tracheophyta</taxon>
        <taxon>Spermatophyta</taxon>
        <taxon>Magnoliopsida</taxon>
        <taxon>eudicotyledons</taxon>
        <taxon>Gunneridae</taxon>
        <taxon>Pentapetalae</taxon>
        <taxon>asterids</taxon>
        <taxon>lamiids</taxon>
        <taxon>Lamiales</taxon>
        <taxon>Oleaceae</taxon>
        <taxon>Oleeae</taxon>
        <taxon>Olea</taxon>
    </lineage>
</organism>
<gene>
    <name evidence="2" type="ORF">OLEA9_A028003</name>
</gene>
<dbReference type="Gramene" id="OE9A028003T4">
    <property type="protein sequence ID" value="OE9A028003C4"/>
    <property type="gene ID" value="OE9A028003"/>
</dbReference>
<feature type="region of interest" description="Disordered" evidence="1">
    <location>
        <begin position="24"/>
        <end position="57"/>
    </location>
</feature>
<dbReference type="OrthoDB" id="1907176at2759"/>
<evidence type="ECO:0000256" key="1">
    <source>
        <dbReference type="SAM" id="MobiDB-lite"/>
    </source>
</evidence>
<proteinExistence type="predicted"/>
<evidence type="ECO:0000313" key="2">
    <source>
        <dbReference type="EMBL" id="CAA3008404.1"/>
    </source>
</evidence>
<dbReference type="AlphaFoldDB" id="A0A8S0TR56"/>
<protein>
    <recommendedName>
        <fullName evidence="4">DNA-directed RNA polymerase</fullName>
    </recommendedName>
</protein>
<dbReference type="Proteomes" id="UP000594638">
    <property type="component" value="Unassembled WGS sequence"/>
</dbReference>
<comment type="caution">
    <text evidence="2">The sequence shown here is derived from an EMBL/GenBank/DDBJ whole genome shotgun (WGS) entry which is preliminary data.</text>
</comment>
<dbReference type="PANTHER" id="PTHR33924:SF1">
    <property type="entry name" value="DNA-DIRECTED RNA POLYMERASE SUBUNIT BETA"/>
    <property type="match status" value="1"/>
</dbReference>